<sequence>MKQTSLDGDSLVLYSQPRYQGYGVVISQQDLADGQCVNVGNGLVAYPAQSVEKQGFLCCLLYRSPCPTEPQPHDQSQAPAILNMRVFRNVPDLNPLGFSKIVRSVVCPSKNICNGLLQDKEWIIKDGTDDEKLFMDYWWADVRRLEGHQYYI</sequence>
<proteinExistence type="predicted"/>
<dbReference type="AlphaFoldDB" id="A0AAN6N4R9"/>
<dbReference type="EMBL" id="MU853815">
    <property type="protein sequence ID" value="KAK3939160.1"/>
    <property type="molecule type" value="Genomic_DNA"/>
</dbReference>
<comment type="caution">
    <text evidence="1">The sequence shown here is derived from an EMBL/GenBank/DDBJ whole genome shotgun (WGS) entry which is preliminary data.</text>
</comment>
<organism evidence="1 2">
    <name type="scientific">Diplogelasinospora grovesii</name>
    <dbReference type="NCBI Taxonomy" id="303347"/>
    <lineage>
        <taxon>Eukaryota</taxon>
        <taxon>Fungi</taxon>
        <taxon>Dikarya</taxon>
        <taxon>Ascomycota</taxon>
        <taxon>Pezizomycotina</taxon>
        <taxon>Sordariomycetes</taxon>
        <taxon>Sordariomycetidae</taxon>
        <taxon>Sordariales</taxon>
        <taxon>Diplogelasinosporaceae</taxon>
        <taxon>Diplogelasinospora</taxon>
    </lineage>
</organism>
<dbReference type="Proteomes" id="UP001303473">
    <property type="component" value="Unassembled WGS sequence"/>
</dbReference>
<evidence type="ECO:0000313" key="1">
    <source>
        <dbReference type="EMBL" id="KAK3939160.1"/>
    </source>
</evidence>
<gene>
    <name evidence="1" type="ORF">QBC46DRAFT_388394</name>
</gene>
<evidence type="ECO:0000313" key="2">
    <source>
        <dbReference type="Proteomes" id="UP001303473"/>
    </source>
</evidence>
<accession>A0AAN6N4R9</accession>
<protein>
    <submittedName>
        <fullName evidence="1">Uncharacterized protein</fullName>
    </submittedName>
</protein>
<name>A0AAN6N4R9_9PEZI</name>
<keyword evidence="2" id="KW-1185">Reference proteome</keyword>
<reference evidence="2" key="1">
    <citation type="journal article" date="2023" name="Mol. Phylogenet. Evol.">
        <title>Genome-scale phylogeny and comparative genomics of the fungal order Sordariales.</title>
        <authorList>
            <person name="Hensen N."/>
            <person name="Bonometti L."/>
            <person name="Westerberg I."/>
            <person name="Brannstrom I.O."/>
            <person name="Guillou S."/>
            <person name="Cros-Aarteil S."/>
            <person name="Calhoun S."/>
            <person name="Haridas S."/>
            <person name="Kuo A."/>
            <person name="Mondo S."/>
            <person name="Pangilinan J."/>
            <person name="Riley R."/>
            <person name="LaButti K."/>
            <person name="Andreopoulos B."/>
            <person name="Lipzen A."/>
            <person name="Chen C."/>
            <person name="Yan M."/>
            <person name="Daum C."/>
            <person name="Ng V."/>
            <person name="Clum A."/>
            <person name="Steindorff A."/>
            <person name="Ohm R.A."/>
            <person name="Martin F."/>
            <person name="Silar P."/>
            <person name="Natvig D.O."/>
            <person name="Lalanne C."/>
            <person name="Gautier V."/>
            <person name="Ament-Velasquez S.L."/>
            <person name="Kruys A."/>
            <person name="Hutchinson M.I."/>
            <person name="Powell A.J."/>
            <person name="Barry K."/>
            <person name="Miller A.N."/>
            <person name="Grigoriev I.V."/>
            <person name="Debuchy R."/>
            <person name="Gladieux P."/>
            <person name="Hiltunen Thoren M."/>
            <person name="Johannesson H."/>
        </authorList>
    </citation>
    <scope>NUCLEOTIDE SEQUENCE [LARGE SCALE GENOMIC DNA]</scope>
    <source>
        <strain evidence="2">CBS 340.73</strain>
    </source>
</reference>